<dbReference type="GO" id="GO:0004674">
    <property type="term" value="F:protein serine/threonine kinase activity"/>
    <property type="evidence" value="ECO:0007669"/>
    <property type="project" value="UniProtKB-KW"/>
</dbReference>
<dbReference type="GO" id="GO:0005737">
    <property type="term" value="C:cytoplasm"/>
    <property type="evidence" value="ECO:0007669"/>
    <property type="project" value="TreeGrafter"/>
</dbReference>
<dbReference type="Proteomes" id="UP000812287">
    <property type="component" value="Unassembled WGS sequence"/>
</dbReference>
<feature type="domain" description="Protein kinase" evidence="10">
    <location>
        <begin position="45"/>
        <end position="405"/>
    </location>
</feature>
<evidence type="ECO:0000259" key="10">
    <source>
        <dbReference type="PROSITE" id="PS50011"/>
    </source>
</evidence>
<keyword evidence="4 9" id="KW-0547">Nucleotide-binding</keyword>
<evidence type="ECO:0000256" key="1">
    <source>
        <dbReference type="ARBA" id="ARBA00012513"/>
    </source>
</evidence>
<dbReference type="AlphaFoldDB" id="A0A9P8AKV3"/>
<dbReference type="GeneID" id="66100555"/>
<feature type="binding site" evidence="9">
    <location>
        <position position="79"/>
    </location>
    <ligand>
        <name>ATP</name>
        <dbReference type="ChEBI" id="CHEBI:30616"/>
    </ligand>
</feature>
<dbReference type="Gene3D" id="1.10.510.10">
    <property type="entry name" value="Transferase(Phosphotransferase) domain 1"/>
    <property type="match status" value="1"/>
</dbReference>
<dbReference type="Pfam" id="PF00069">
    <property type="entry name" value="Pkinase"/>
    <property type="match status" value="1"/>
</dbReference>
<evidence type="ECO:0000256" key="3">
    <source>
        <dbReference type="ARBA" id="ARBA00022679"/>
    </source>
</evidence>
<dbReference type="InterPro" id="IPR017441">
    <property type="entry name" value="Protein_kinase_ATP_BS"/>
</dbReference>
<keyword evidence="5 11" id="KW-0418">Kinase</keyword>
<comment type="catalytic activity">
    <reaction evidence="8">
        <text>L-seryl-[protein] + ATP = O-phospho-L-seryl-[protein] + ADP + H(+)</text>
        <dbReference type="Rhea" id="RHEA:17989"/>
        <dbReference type="Rhea" id="RHEA-COMP:9863"/>
        <dbReference type="Rhea" id="RHEA-COMP:11604"/>
        <dbReference type="ChEBI" id="CHEBI:15378"/>
        <dbReference type="ChEBI" id="CHEBI:29999"/>
        <dbReference type="ChEBI" id="CHEBI:30616"/>
        <dbReference type="ChEBI" id="CHEBI:83421"/>
        <dbReference type="ChEBI" id="CHEBI:456216"/>
        <dbReference type="EC" id="2.7.11.1"/>
    </reaction>
</comment>
<evidence type="ECO:0000256" key="2">
    <source>
        <dbReference type="ARBA" id="ARBA00022527"/>
    </source>
</evidence>
<proteinExistence type="predicted"/>
<evidence type="ECO:0000256" key="5">
    <source>
        <dbReference type="ARBA" id="ARBA00022777"/>
    </source>
</evidence>
<dbReference type="InterPro" id="IPR000719">
    <property type="entry name" value="Prot_kinase_dom"/>
</dbReference>
<dbReference type="GO" id="GO:0000245">
    <property type="term" value="P:spliceosomal complex assembly"/>
    <property type="evidence" value="ECO:0007669"/>
    <property type="project" value="TreeGrafter"/>
</dbReference>
<dbReference type="PANTHER" id="PTHR47634:SF9">
    <property type="entry name" value="PROTEIN KINASE DOMAIN-CONTAINING PROTEIN-RELATED"/>
    <property type="match status" value="1"/>
</dbReference>
<keyword evidence="3" id="KW-0808">Transferase</keyword>
<keyword evidence="6 9" id="KW-0067">ATP-binding</keyword>
<dbReference type="InterPro" id="IPR011009">
    <property type="entry name" value="Kinase-like_dom_sf"/>
</dbReference>
<dbReference type="OrthoDB" id="5979581at2759"/>
<feature type="non-terminal residue" evidence="11">
    <location>
        <position position="1"/>
    </location>
</feature>
<comment type="caution">
    <text evidence="11">The sequence shown here is derived from an EMBL/GenBank/DDBJ whole genome shotgun (WGS) entry which is preliminary data.</text>
</comment>
<dbReference type="GO" id="GO:0005524">
    <property type="term" value="F:ATP binding"/>
    <property type="evidence" value="ECO:0007669"/>
    <property type="project" value="UniProtKB-UniRule"/>
</dbReference>
<dbReference type="GO" id="GO:0050684">
    <property type="term" value="P:regulation of mRNA processing"/>
    <property type="evidence" value="ECO:0007669"/>
    <property type="project" value="TreeGrafter"/>
</dbReference>
<dbReference type="InterPro" id="IPR051334">
    <property type="entry name" value="SRPK"/>
</dbReference>
<evidence type="ECO:0000256" key="4">
    <source>
        <dbReference type="ARBA" id="ARBA00022741"/>
    </source>
</evidence>
<accession>A0A9P8AKV3</accession>
<evidence type="ECO:0000313" key="11">
    <source>
        <dbReference type="EMBL" id="KAG7439085.1"/>
    </source>
</evidence>
<sequence>FACSMAVPDPIIIGPDILVEEESLPDYDPRIYYPVALGEVLNTVYHVIGKLGYGSSGTVWLAKYIGEPDAYTYPFVAIKVLTVDASRNEDVRMAWDITDANLSSPDRAYVHNLYDSFELAGSHGKHVCLAYWPHRESVDLFQRRFREDTSGMEFFTLPVFPAFYRLFLQGLRYLHHHCHIIHTNLNLSNILFILENPKVFLLEYEEYASENSAVKKILPDREIYVSDSDFGPVLHRSMPAPVISDFGKAVRGDQGLCDLFIQRDPYRAPEVSFGIASSYSADIWNLGALVFDCLAVESPIMGLDSKGKFNIIVQIAQIIRLLGPPPAELINRINPMCREIYFDSNGEFLYANYYPPGNEGTFEAVFSTIPDSQYKQMFIGFLKRMLRWLPEERASIDELLDDPWMSVANSPRVSEGSSDIDMF</sequence>
<dbReference type="PROSITE" id="PS00107">
    <property type="entry name" value="PROTEIN_KINASE_ATP"/>
    <property type="match status" value="1"/>
</dbReference>
<name>A0A9P8AKV3_9AGAR</name>
<evidence type="ECO:0000256" key="6">
    <source>
        <dbReference type="ARBA" id="ARBA00022840"/>
    </source>
</evidence>
<evidence type="ECO:0000256" key="7">
    <source>
        <dbReference type="ARBA" id="ARBA00047899"/>
    </source>
</evidence>
<keyword evidence="2" id="KW-0723">Serine/threonine-protein kinase</keyword>
<dbReference type="SMART" id="SM00220">
    <property type="entry name" value="S_TKc"/>
    <property type="match status" value="1"/>
</dbReference>
<keyword evidence="12" id="KW-1185">Reference proteome</keyword>
<protein>
    <recommendedName>
        <fullName evidence="1">non-specific serine/threonine protein kinase</fullName>
        <ecNumber evidence="1">2.7.11.1</ecNumber>
    </recommendedName>
</protein>
<dbReference type="PANTHER" id="PTHR47634">
    <property type="entry name" value="PROTEIN KINASE DOMAIN-CONTAINING PROTEIN-RELATED"/>
    <property type="match status" value="1"/>
</dbReference>
<evidence type="ECO:0000313" key="12">
    <source>
        <dbReference type="Proteomes" id="UP000812287"/>
    </source>
</evidence>
<reference evidence="11" key="1">
    <citation type="submission" date="2020-11" db="EMBL/GenBank/DDBJ databases">
        <title>Adaptations for nitrogen fixation in a non-lichenized fungal sporocarp promotes dispersal by wood-feeding termites.</title>
        <authorList>
            <consortium name="DOE Joint Genome Institute"/>
            <person name="Koch R.A."/>
            <person name="Yoon G."/>
            <person name="Arayal U."/>
            <person name="Lail K."/>
            <person name="Amirebrahimi M."/>
            <person name="Labutti K."/>
            <person name="Lipzen A."/>
            <person name="Riley R."/>
            <person name="Barry K."/>
            <person name="Henrissat B."/>
            <person name="Grigoriev I.V."/>
            <person name="Herr J.R."/>
            <person name="Aime M.C."/>
        </authorList>
    </citation>
    <scope>NUCLEOTIDE SEQUENCE</scope>
    <source>
        <strain evidence="11">MCA 3950</strain>
    </source>
</reference>
<evidence type="ECO:0000256" key="9">
    <source>
        <dbReference type="PROSITE-ProRule" id="PRU10141"/>
    </source>
</evidence>
<dbReference type="EMBL" id="MU250635">
    <property type="protein sequence ID" value="KAG7439085.1"/>
    <property type="molecule type" value="Genomic_DNA"/>
</dbReference>
<comment type="catalytic activity">
    <reaction evidence="7">
        <text>L-threonyl-[protein] + ATP = O-phospho-L-threonyl-[protein] + ADP + H(+)</text>
        <dbReference type="Rhea" id="RHEA:46608"/>
        <dbReference type="Rhea" id="RHEA-COMP:11060"/>
        <dbReference type="Rhea" id="RHEA-COMP:11605"/>
        <dbReference type="ChEBI" id="CHEBI:15378"/>
        <dbReference type="ChEBI" id="CHEBI:30013"/>
        <dbReference type="ChEBI" id="CHEBI:30616"/>
        <dbReference type="ChEBI" id="CHEBI:61977"/>
        <dbReference type="ChEBI" id="CHEBI:456216"/>
        <dbReference type="EC" id="2.7.11.1"/>
    </reaction>
</comment>
<dbReference type="PROSITE" id="PS50011">
    <property type="entry name" value="PROTEIN_KINASE_DOM"/>
    <property type="match status" value="1"/>
</dbReference>
<dbReference type="EC" id="2.7.11.1" evidence="1"/>
<dbReference type="SUPFAM" id="SSF56112">
    <property type="entry name" value="Protein kinase-like (PK-like)"/>
    <property type="match status" value="1"/>
</dbReference>
<gene>
    <name evidence="11" type="ORF">BT62DRAFT_1020744</name>
</gene>
<dbReference type="RefSeq" id="XP_043032589.1">
    <property type="nucleotide sequence ID" value="XM_043178268.1"/>
</dbReference>
<evidence type="ECO:0000256" key="8">
    <source>
        <dbReference type="ARBA" id="ARBA00048679"/>
    </source>
</evidence>
<organism evidence="11 12">
    <name type="scientific">Guyanagaster necrorhizus</name>
    <dbReference type="NCBI Taxonomy" id="856835"/>
    <lineage>
        <taxon>Eukaryota</taxon>
        <taxon>Fungi</taxon>
        <taxon>Dikarya</taxon>
        <taxon>Basidiomycota</taxon>
        <taxon>Agaricomycotina</taxon>
        <taxon>Agaricomycetes</taxon>
        <taxon>Agaricomycetidae</taxon>
        <taxon>Agaricales</taxon>
        <taxon>Marasmiineae</taxon>
        <taxon>Physalacriaceae</taxon>
        <taxon>Guyanagaster</taxon>
    </lineage>
</organism>
<dbReference type="Gene3D" id="3.30.200.20">
    <property type="entry name" value="Phosphorylase Kinase, domain 1"/>
    <property type="match status" value="1"/>
</dbReference>
<dbReference type="GO" id="GO:0005634">
    <property type="term" value="C:nucleus"/>
    <property type="evidence" value="ECO:0007669"/>
    <property type="project" value="TreeGrafter"/>
</dbReference>